<protein>
    <submittedName>
        <fullName evidence="1">Uncharacterized protein</fullName>
    </submittedName>
</protein>
<reference evidence="1" key="1">
    <citation type="submission" date="2023-03" db="EMBL/GenBank/DDBJ databases">
        <title>Chromosome-level genomes of two armyworms, Mythimna separata and Mythimna loreyi, provide insights into the biosynthesis and reception of sex pheromones.</title>
        <authorList>
            <person name="Zhao H."/>
        </authorList>
    </citation>
    <scope>NUCLEOTIDE SEQUENCE</scope>
    <source>
        <strain evidence="1">BeijingLab</strain>
    </source>
</reference>
<evidence type="ECO:0000313" key="2">
    <source>
        <dbReference type="Proteomes" id="UP001231649"/>
    </source>
</evidence>
<evidence type="ECO:0000313" key="1">
    <source>
        <dbReference type="EMBL" id="KAJ8710528.1"/>
    </source>
</evidence>
<dbReference type="EMBL" id="CM056799">
    <property type="protein sequence ID" value="KAJ8710528.1"/>
    <property type="molecule type" value="Genomic_DNA"/>
</dbReference>
<comment type="caution">
    <text evidence="1">The sequence shown here is derived from an EMBL/GenBank/DDBJ whole genome shotgun (WGS) entry which is preliminary data.</text>
</comment>
<sequence length="235" mass="27058">MGEDLKDLKILKQGAEGKLYICNYLGKSTLIKERFKKKYRHPDLDENITKERIKNEARSIVRCKAASVRTPALYLVDFHRSRIYMEHLEKSITVKDFIINHVNGETDKTKLGLISKLIGHTVRKLHESNIIHGDLTTSNMLLVQKVKNDNENWLDGELDLVMIDFGLSFIGSSGEDKGVDLYVLERAIISTHNDYPHLFEDILEAYKKQNKKNLGETISKFEEVRARGRKRTMVG</sequence>
<proteinExistence type="predicted"/>
<organism evidence="1 2">
    <name type="scientific">Mythimna loreyi</name>
    <dbReference type="NCBI Taxonomy" id="667449"/>
    <lineage>
        <taxon>Eukaryota</taxon>
        <taxon>Metazoa</taxon>
        <taxon>Ecdysozoa</taxon>
        <taxon>Arthropoda</taxon>
        <taxon>Hexapoda</taxon>
        <taxon>Insecta</taxon>
        <taxon>Pterygota</taxon>
        <taxon>Neoptera</taxon>
        <taxon>Endopterygota</taxon>
        <taxon>Lepidoptera</taxon>
        <taxon>Glossata</taxon>
        <taxon>Ditrysia</taxon>
        <taxon>Noctuoidea</taxon>
        <taxon>Noctuidae</taxon>
        <taxon>Noctuinae</taxon>
        <taxon>Hadenini</taxon>
        <taxon>Mythimna</taxon>
    </lineage>
</organism>
<gene>
    <name evidence="1" type="ORF">PYW08_009043</name>
</gene>
<name>A0ACC2Q9Y7_9NEOP</name>
<accession>A0ACC2Q9Y7</accession>
<dbReference type="Proteomes" id="UP001231649">
    <property type="component" value="Chromosome 23"/>
</dbReference>
<keyword evidence="2" id="KW-1185">Reference proteome</keyword>